<accession>A0A0E9S937</accession>
<name>A0A0E9S937_ANGAN</name>
<dbReference type="AlphaFoldDB" id="A0A0E9S937"/>
<organism evidence="1">
    <name type="scientific">Anguilla anguilla</name>
    <name type="common">European freshwater eel</name>
    <name type="synonym">Muraena anguilla</name>
    <dbReference type="NCBI Taxonomy" id="7936"/>
    <lineage>
        <taxon>Eukaryota</taxon>
        <taxon>Metazoa</taxon>
        <taxon>Chordata</taxon>
        <taxon>Craniata</taxon>
        <taxon>Vertebrata</taxon>
        <taxon>Euteleostomi</taxon>
        <taxon>Actinopterygii</taxon>
        <taxon>Neopterygii</taxon>
        <taxon>Teleostei</taxon>
        <taxon>Anguilliformes</taxon>
        <taxon>Anguillidae</taxon>
        <taxon>Anguilla</taxon>
    </lineage>
</organism>
<sequence length="76" mass="7910">MIVGIAQTKLVPMQIALPVGQGGGPAPLCCTSTVSVSRSVCARMVDRSVSTGLMSTLAPELLVLSDVTTIDIYIYI</sequence>
<evidence type="ECO:0000313" key="1">
    <source>
        <dbReference type="EMBL" id="JAH37761.1"/>
    </source>
</evidence>
<protein>
    <submittedName>
        <fullName evidence="1">Uncharacterized protein</fullName>
    </submittedName>
</protein>
<reference evidence="1" key="1">
    <citation type="submission" date="2014-11" db="EMBL/GenBank/DDBJ databases">
        <authorList>
            <person name="Amaro Gonzalez C."/>
        </authorList>
    </citation>
    <scope>NUCLEOTIDE SEQUENCE</scope>
</reference>
<proteinExistence type="predicted"/>
<dbReference type="EMBL" id="GBXM01070816">
    <property type="protein sequence ID" value="JAH37761.1"/>
    <property type="molecule type" value="Transcribed_RNA"/>
</dbReference>
<reference evidence="1" key="2">
    <citation type="journal article" date="2015" name="Fish Shellfish Immunol.">
        <title>Early steps in the European eel (Anguilla anguilla)-Vibrio vulnificus interaction in the gills: Role of the RtxA13 toxin.</title>
        <authorList>
            <person name="Callol A."/>
            <person name="Pajuelo D."/>
            <person name="Ebbesson L."/>
            <person name="Teles M."/>
            <person name="MacKenzie S."/>
            <person name="Amaro C."/>
        </authorList>
    </citation>
    <scope>NUCLEOTIDE SEQUENCE</scope>
</reference>